<accession>A0A5B0KU65</accession>
<dbReference type="AlphaFoldDB" id="A0A5B0KU65"/>
<comment type="caution">
    <text evidence="1">The sequence shown here is derived from an EMBL/GenBank/DDBJ whole genome shotgun (WGS) entry which is preliminary data.</text>
</comment>
<protein>
    <submittedName>
        <fullName evidence="1">Uncharacterized protein</fullName>
    </submittedName>
</protein>
<proteinExistence type="predicted"/>
<organism evidence="1 2">
    <name type="scientific">Azospirillum argentinense</name>
    <dbReference type="NCBI Taxonomy" id="2970906"/>
    <lineage>
        <taxon>Bacteria</taxon>
        <taxon>Pseudomonadati</taxon>
        <taxon>Pseudomonadota</taxon>
        <taxon>Alphaproteobacteria</taxon>
        <taxon>Rhodospirillales</taxon>
        <taxon>Azospirillaceae</taxon>
        <taxon>Azospirillum</taxon>
    </lineage>
</organism>
<reference evidence="1 2" key="1">
    <citation type="submission" date="2019-07" db="EMBL/GenBank/DDBJ databases">
        <title>Genome sequencing of the stress-tolerant strain Azospirillum brasilense Az19.</title>
        <authorList>
            <person name="Maroniche G.A."/>
            <person name="Garcia J.E."/>
            <person name="Pagnussat L."/>
            <person name="Amenta M."/>
            <person name="Creus C.M."/>
        </authorList>
    </citation>
    <scope>NUCLEOTIDE SEQUENCE [LARGE SCALE GENOMIC DNA]</scope>
    <source>
        <strain evidence="1 2">Az19</strain>
    </source>
</reference>
<dbReference type="Proteomes" id="UP000325333">
    <property type="component" value="Unassembled WGS sequence"/>
</dbReference>
<evidence type="ECO:0000313" key="2">
    <source>
        <dbReference type="Proteomes" id="UP000325333"/>
    </source>
</evidence>
<name>A0A5B0KU65_9PROT</name>
<sequence length="37" mass="4032">MKKGGPGWIRPILRLFCQVPASLDLSLSQSLSETSQS</sequence>
<evidence type="ECO:0000313" key="1">
    <source>
        <dbReference type="EMBL" id="KAA1056102.1"/>
    </source>
</evidence>
<dbReference type="EMBL" id="VEWN01000005">
    <property type="protein sequence ID" value="KAA1056102.1"/>
    <property type="molecule type" value="Genomic_DNA"/>
</dbReference>
<gene>
    <name evidence="1" type="ORF">FH063_005077</name>
</gene>